<dbReference type="CDD" id="cd00165">
    <property type="entry name" value="S4"/>
    <property type="match status" value="1"/>
</dbReference>
<dbReference type="InterPro" id="IPR050188">
    <property type="entry name" value="RluA_PseudoU_synthase"/>
</dbReference>
<gene>
    <name evidence="7" type="ORF">IAB74_06500</name>
</gene>
<name>A0A9D0Z3A9_9FIRM</name>
<comment type="caution">
    <text evidence="7">The sequence shown here is derived from an EMBL/GenBank/DDBJ whole genome shotgun (WGS) entry which is preliminary data.</text>
</comment>
<dbReference type="Gene3D" id="3.30.2350.10">
    <property type="entry name" value="Pseudouridine synthase"/>
    <property type="match status" value="1"/>
</dbReference>
<dbReference type="InterPro" id="IPR020103">
    <property type="entry name" value="PsdUridine_synth_cat_dom_sf"/>
</dbReference>
<evidence type="ECO:0000313" key="7">
    <source>
        <dbReference type="EMBL" id="HIQ68140.1"/>
    </source>
</evidence>
<comment type="catalytic activity">
    <reaction evidence="1 5">
        <text>a uridine in RNA = a pseudouridine in RNA</text>
        <dbReference type="Rhea" id="RHEA:48348"/>
        <dbReference type="Rhea" id="RHEA-COMP:12068"/>
        <dbReference type="Rhea" id="RHEA-COMP:12069"/>
        <dbReference type="ChEBI" id="CHEBI:65314"/>
        <dbReference type="ChEBI" id="CHEBI:65315"/>
    </reaction>
</comment>
<dbReference type="GO" id="GO:0009982">
    <property type="term" value="F:pseudouridine synthase activity"/>
    <property type="evidence" value="ECO:0007669"/>
    <property type="project" value="InterPro"/>
</dbReference>
<proteinExistence type="inferred from homology"/>
<dbReference type="GO" id="GO:0000455">
    <property type="term" value="P:enzyme-directed rRNA pseudouridine synthesis"/>
    <property type="evidence" value="ECO:0007669"/>
    <property type="project" value="TreeGrafter"/>
</dbReference>
<dbReference type="CDD" id="cd02869">
    <property type="entry name" value="PseudoU_synth_RluA_like"/>
    <property type="match status" value="1"/>
</dbReference>
<dbReference type="SUPFAM" id="SSF55120">
    <property type="entry name" value="Pseudouridine synthase"/>
    <property type="match status" value="1"/>
</dbReference>
<dbReference type="Proteomes" id="UP000886796">
    <property type="component" value="Unassembled WGS sequence"/>
</dbReference>
<comment type="function">
    <text evidence="5">Responsible for synthesis of pseudouridine from uracil.</text>
</comment>
<organism evidence="7 8">
    <name type="scientific">Candidatus Faecousia excrementigallinarum</name>
    <dbReference type="NCBI Taxonomy" id="2840806"/>
    <lineage>
        <taxon>Bacteria</taxon>
        <taxon>Bacillati</taxon>
        <taxon>Bacillota</taxon>
        <taxon>Clostridia</taxon>
        <taxon>Eubacteriales</taxon>
        <taxon>Oscillospiraceae</taxon>
        <taxon>Faecousia</taxon>
    </lineage>
</organism>
<dbReference type="EC" id="5.4.99.-" evidence="5"/>
<evidence type="ECO:0000256" key="1">
    <source>
        <dbReference type="ARBA" id="ARBA00000073"/>
    </source>
</evidence>
<accession>A0A9D0Z3A9</accession>
<evidence type="ECO:0000259" key="6">
    <source>
        <dbReference type="Pfam" id="PF00849"/>
    </source>
</evidence>
<keyword evidence="4" id="KW-0694">RNA-binding</keyword>
<dbReference type="NCBIfam" id="TIGR00005">
    <property type="entry name" value="rluA_subfam"/>
    <property type="match status" value="1"/>
</dbReference>
<dbReference type="AlphaFoldDB" id="A0A9D0Z3A9"/>
<feature type="domain" description="Pseudouridine synthase RsuA/RluA-like" evidence="6">
    <location>
        <begin position="82"/>
        <end position="228"/>
    </location>
</feature>
<evidence type="ECO:0000256" key="5">
    <source>
        <dbReference type="RuleBase" id="RU362028"/>
    </source>
</evidence>
<dbReference type="InterPro" id="IPR006225">
    <property type="entry name" value="PsdUridine_synth_RluC/D"/>
</dbReference>
<evidence type="ECO:0000256" key="4">
    <source>
        <dbReference type="PROSITE-ProRule" id="PRU00182"/>
    </source>
</evidence>
<dbReference type="Pfam" id="PF00849">
    <property type="entry name" value="PseudoU_synth_2"/>
    <property type="match status" value="1"/>
</dbReference>
<dbReference type="PANTHER" id="PTHR21600">
    <property type="entry name" value="MITOCHONDRIAL RNA PSEUDOURIDINE SYNTHASE"/>
    <property type="match status" value="1"/>
</dbReference>
<comment type="similarity">
    <text evidence="2 5">Belongs to the pseudouridine synthase RluA family.</text>
</comment>
<evidence type="ECO:0000256" key="3">
    <source>
        <dbReference type="PIRSR" id="PIRSR606225-1"/>
    </source>
</evidence>
<dbReference type="GO" id="GO:0140098">
    <property type="term" value="F:catalytic activity, acting on RNA"/>
    <property type="evidence" value="ECO:0007669"/>
    <property type="project" value="UniProtKB-ARBA"/>
</dbReference>
<evidence type="ECO:0000256" key="2">
    <source>
        <dbReference type="ARBA" id="ARBA00010876"/>
    </source>
</evidence>
<dbReference type="InterPro" id="IPR006145">
    <property type="entry name" value="PsdUridine_synth_RsuA/RluA"/>
</dbReference>
<protein>
    <recommendedName>
        <fullName evidence="5">Pseudouridine synthase</fullName>
        <ecNumber evidence="5">5.4.99.-</ecNumber>
    </recommendedName>
</protein>
<reference evidence="7" key="2">
    <citation type="journal article" date="2021" name="PeerJ">
        <title>Extensive microbial diversity within the chicken gut microbiome revealed by metagenomics and culture.</title>
        <authorList>
            <person name="Gilroy R."/>
            <person name="Ravi A."/>
            <person name="Getino M."/>
            <person name="Pursley I."/>
            <person name="Horton D.L."/>
            <person name="Alikhan N.F."/>
            <person name="Baker D."/>
            <person name="Gharbi K."/>
            <person name="Hall N."/>
            <person name="Watson M."/>
            <person name="Adriaenssens E.M."/>
            <person name="Foster-Nyarko E."/>
            <person name="Jarju S."/>
            <person name="Secka A."/>
            <person name="Antonio M."/>
            <person name="Oren A."/>
            <person name="Chaudhuri R.R."/>
            <person name="La Ragione R."/>
            <person name="Hildebrand F."/>
            <person name="Pallen M.J."/>
        </authorList>
    </citation>
    <scope>NUCLEOTIDE SEQUENCE</scope>
    <source>
        <strain evidence="7">13361</strain>
    </source>
</reference>
<feature type="active site" evidence="3">
    <location>
        <position position="129"/>
    </location>
</feature>
<dbReference type="PANTHER" id="PTHR21600:SF87">
    <property type="entry name" value="RNA PSEUDOURIDYLATE SYNTHASE DOMAIN-CONTAINING PROTEIN 1"/>
    <property type="match status" value="1"/>
</dbReference>
<evidence type="ECO:0000313" key="8">
    <source>
        <dbReference type="Proteomes" id="UP000886796"/>
    </source>
</evidence>
<keyword evidence="5" id="KW-0413">Isomerase</keyword>
<sequence>MQLTYIAQRSGRLSSFLREEMEMSAGLMNRLKWQDKLYVNGVPQHTDYPVAPGDVITVPLEEPEPQYPAQEGSLTILYEDEHILAVDKPAGMLIHPSRSQFTDTLANFVAGYYQKTGQAAAFHPVTRLDRDTFGVVLLGKNSHIHALLSQNPLEKTYEALVYGAPPREEGVIDAPIARRPLPSLLRQVAPEGKPSLTRYRVLSRQEKTAVLALTPVTGRTHQLRVHCAYMGFPIVGDPQYGSMESQVFSREMGAATQLLCAKILRFSHPITKNPVEIVSTYTIP</sequence>
<dbReference type="EMBL" id="DVFK01000088">
    <property type="protein sequence ID" value="HIQ68140.1"/>
    <property type="molecule type" value="Genomic_DNA"/>
</dbReference>
<reference evidence="7" key="1">
    <citation type="submission" date="2020-10" db="EMBL/GenBank/DDBJ databases">
        <authorList>
            <person name="Gilroy R."/>
        </authorList>
    </citation>
    <scope>NUCLEOTIDE SEQUENCE</scope>
    <source>
        <strain evidence="7">13361</strain>
    </source>
</reference>
<dbReference type="GO" id="GO:0003723">
    <property type="term" value="F:RNA binding"/>
    <property type="evidence" value="ECO:0007669"/>
    <property type="project" value="UniProtKB-KW"/>
</dbReference>
<dbReference type="PROSITE" id="PS50889">
    <property type="entry name" value="S4"/>
    <property type="match status" value="1"/>
</dbReference>